<keyword evidence="1" id="KW-0677">Repeat</keyword>
<reference evidence="6 7" key="1">
    <citation type="submission" date="2020-01" db="EMBL/GenBank/DDBJ databases">
        <title>Insect and environment-associated Actinomycetes.</title>
        <authorList>
            <person name="Currrie C."/>
            <person name="Chevrette M."/>
            <person name="Carlson C."/>
            <person name="Stubbendieck R."/>
            <person name="Wendt-Pienkowski E."/>
        </authorList>
    </citation>
    <scope>NUCLEOTIDE SEQUENCE [LARGE SCALE GENOMIC DNA]</scope>
    <source>
        <strain evidence="6 7">SID7590</strain>
    </source>
</reference>
<comment type="caution">
    <text evidence="6">The sequence shown here is derived from an EMBL/GenBank/DDBJ whole genome shotgun (WGS) entry which is preliminary data.</text>
</comment>
<feature type="compositionally biased region" description="Basic and acidic residues" evidence="2">
    <location>
        <begin position="392"/>
        <end position="407"/>
    </location>
</feature>
<dbReference type="InterPro" id="IPR045351">
    <property type="entry name" value="DUF6531"/>
</dbReference>
<feature type="region of interest" description="Disordered" evidence="2">
    <location>
        <begin position="757"/>
        <end position="779"/>
    </location>
</feature>
<proteinExistence type="predicted"/>
<dbReference type="PANTHER" id="PTHR32305">
    <property type="match status" value="1"/>
</dbReference>
<dbReference type="InterPro" id="IPR006530">
    <property type="entry name" value="YD"/>
</dbReference>
<evidence type="ECO:0000259" key="5">
    <source>
        <dbReference type="Pfam" id="PF25023"/>
    </source>
</evidence>
<dbReference type="Gene3D" id="2.180.10.10">
    <property type="entry name" value="RHS repeat-associated core"/>
    <property type="match status" value="2"/>
</dbReference>
<dbReference type="Proteomes" id="UP000469670">
    <property type="component" value="Unassembled WGS sequence"/>
</dbReference>
<dbReference type="PANTHER" id="PTHR32305:SF15">
    <property type="entry name" value="PROTEIN RHSA-RELATED"/>
    <property type="match status" value="1"/>
</dbReference>
<name>A0A7K3RZL1_9ACTN</name>
<dbReference type="RefSeq" id="WP_164203712.1">
    <property type="nucleotide sequence ID" value="NZ_JAAGMP010000808.1"/>
</dbReference>
<feature type="domain" description="Putative T7SS secretion signal" evidence="4">
    <location>
        <begin position="15"/>
        <end position="265"/>
    </location>
</feature>
<dbReference type="NCBIfam" id="TIGR01643">
    <property type="entry name" value="YD_repeat_2x"/>
    <property type="match status" value="8"/>
</dbReference>
<gene>
    <name evidence="6" type="ORF">G3I50_17970</name>
</gene>
<evidence type="ECO:0000259" key="3">
    <source>
        <dbReference type="Pfam" id="PF20148"/>
    </source>
</evidence>
<evidence type="ECO:0000313" key="6">
    <source>
        <dbReference type="EMBL" id="NEC20122.1"/>
    </source>
</evidence>
<sequence>MGFGDFVSDITPDVVEDAVEDGVEWAGDRVEDAGNWAGDRLDDVGWESGADWVREKSRSVANRMGAEVDEMDLGQTEDKTKLIYGSPSKIRASATHLRKLQGSFDQVGGGLKGVDSSALKGQAAGAFRDSVSIEPPKWFKAADAFEKAAGALDSFAGTVEWAQGQAQTAIDKWKAGTKASEEARDAYNTKADTYNKAVDAYNAKPADERDPSSLPAKPGAFKDPGTGRMEEAQSLLAEARKQRNTAAETARKAVTAARDFAPPKPRYAEQAMDGLAEYEVIKTHIAGGVVKGAAGILNFARSVNPTDPYNITHPAEYALALNNTAAGLVRVANDPWGTGKQMIDGFMKDPAEGFGRLLPDLALTAATGGAGAGVKGARVVKEAADIASDARRLERAAPEGTHNRPDSIRTIQGTDPVDLASGRMFLPQTDVVLPGVLPLAFTRRVESGYTAGRFFGPSWSSTVDERLEIDAAGVIHVTDDGLLITYPHPVPGLPTLPSSGTTRGILGRDVDGDYTVADPSTGLVRHFAAPPGCEPGGDGAAWLVQITDRNGQTISIDRTEDGTPLALVHAAGYQIRTTTASGLVTALDLVGSPRTASDHVDGDAPKRLMGYGYADGNLVTVTKPSGMSLTFTYDGRRRVASWTDSNGSCYAYAYDDQDRVVAEGGEAGHFQLALTHGEPDTSTGRRLTTLTTADGRSTKHLVDGACRILATTDPLGNTTHFSYDASGRQLTRTDPVGHTTAFAYDAAGRLTSIIRPDGSEQRTDRNQLGLPSRFTGPDGARWEQEFDDRGNRIAVTDPAGQSTRYGFDAQGRLVSVSDPLGHVTQVSCDPAGLPLEVTDPLGGVTRHERDSLGRTVRVTNPVGAITVFTWSADGHLAQRTGPDGTTETWTYDGEGNRLTHTDSVGGITRFEYTHFDLLKARTGPDGARYEFTHDAELRLTQVTNPQGLTWSYTYDDAGRLVSESDFDGRVHIYHRNSAGQISARTNPLGETITYTHDSLGRVVGKDVAGRVTAYTYDRAGRLVEASGPDGDLMYQYGRGGHVKTELADGRVLTFAHDALGRRTHRTTPTGKRTTREYDPAGRLTGLNSGDHRVTFAYNAIGHEVQRAFGDTVTLTSAWDEAGRLSAQHLLAGDRLVNHRSYSYRADGHLEAVDDASRGLHRFGLDEAGRVTEVTAANWTETYAYDTAGNQTSASWPSFHPGSDAAGAREYTGTTLVKAGKVRYEHDAAGRIVLRQIARLSRKPDTWRYAWDAENRLVSTVTPDGTRWNYRYDPLGRRTAKQRLAQDGETVLEETRFTWDGTTLCEQSTESADLPYTVTLTWDHQGTRPLAQTERLLDAKASQEAIDERFFAIATDLVGSPTELVDEAGALAWHSRTALWGTTAWAKGSTTYTPLRFPGQYFDPETGLHYNHHRHYDPETARYLTPDPLGLTPAPNPSTYVHNPHTWADPLGLAPEYHEFYSVQDAANATRLRGDGTPWPTEDIRGQYGEGVYSWGSAEEAARYAERLRSRGADVEVLRFRISDSDFSSLHKADVVEMSPAQAEAFMDRYSRLYGDGKPHDFDYIRGHTGMGDEHYFHRRIFDLLNFGD</sequence>
<dbReference type="InterPro" id="IPR031325">
    <property type="entry name" value="RHS_repeat"/>
</dbReference>
<dbReference type="InterPro" id="IPR050708">
    <property type="entry name" value="T6SS_VgrG/RHS"/>
</dbReference>
<dbReference type="InterPro" id="IPR049082">
    <property type="entry name" value="T7SS_signal"/>
</dbReference>
<dbReference type="EMBL" id="JAAGMP010000808">
    <property type="protein sequence ID" value="NEC20122.1"/>
    <property type="molecule type" value="Genomic_DNA"/>
</dbReference>
<organism evidence="6 7">
    <name type="scientific">Streptomyces parvus</name>
    <dbReference type="NCBI Taxonomy" id="66428"/>
    <lineage>
        <taxon>Bacteria</taxon>
        <taxon>Bacillati</taxon>
        <taxon>Actinomycetota</taxon>
        <taxon>Actinomycetes</taxon>
        <taxon>Kitasatosporales</taxon>
        <taxon>Streptomycetaceae</taxon>
        <taxon>Streptomyces</taxon>
    </lineage>
</organism>
<dbReference type="InterPro" id="IPR022385">
    <property type="entry name" value="Rhs_assc_core"/>
</dbReference>
<feature type="domain" description="DUF6531" evidence="3">
    <location>
        <begin position="415"/>
        <end position="486"/>
    </location>
</feature>
<evidence type="ECO:0000256" key="1">
    <source>
        <dbReference type="ARBA" id="ARBA00022737"/>
    </source>
</evidence>
<dbReference type="NCBIfam" id="TIGR03696">
    <property type="entry name" value="Rhs_assc_core"/>
    <property type="match status" value="1"/>
</dbReference>
<feature type="region of interest" description="Disordered" evidence="2">
    <location>
        <begin position="392"/>
        <end position="411"/>
    </location>
</feature>
<protein>
    <submittedName>
        <fullName evidence="6">RHS repeat protein</fullName>
    </submittedName>
</protein>
<evidence type="ECO:0000259" key="4">
    <source>
        <dbReference type="Pfam" id="PF21725"/>
    </source>
</evidence>
<dbReference type="Pfam" id="PF20148">
    <property type="entry name" value="DUF6531"/>
    <property type="match status" value="1"/>
</dbReference>
<dbReference type="InterPro" id="IPR056823">
    <property type="entry name" value="TEN-like_YD-shell"/>
</dbReference>
<feature type="region of interest" description="Disordered" evidence="2">
    <location>
        <begin position="204"/>
        <end position="227"/>
    </location>
</feature>
<dbReference type="Pfam" id="PF21725">
    <property type="entry name" value="T7SS_signal"/>
    <property type="match status" value="1"/>
</dbReference>
<dbReference type="Pfam" id="PF05593">
    <property type="entry name" value="RHS_repeat"/>
    <property type="match status" value="8"/>
</dbReference>
<dbReference type="SUPFAM" id="SSF69304">
    <property type="entry name" value="Tricorn protease N-terminal domain"/>
    <property type="match status" value="2"/>
</dbReference>
<accession>A0A7K3RZL1</accession>
<evidence type="ECO:0000313" key="7">
    <source>
        <dbReference type="Proteomes" id="UP000469670"/>
    </source>
</evidence>
<evidence type="ECO:0000256" key="2">
    <source>
        <dbReference type="SAM" id="MobiDB-lite"/>
    </source>
</evidence>
<dbReference type="Pfam" id="PF25023">
    <property type="entry name" value="TEN_YD-shell"/>
    <property type="match status" value="1"/>
</dbReference>
<feature type="domain" description="Teneurin-like YD-shell" evidence="5">
    <location>
        <begin position="1076"/>
        <end position="1426"/>
    </location>
</feature>